<feature type="non-terminal residue" evidence="1">
    <location>
        <position position="1"/>
    </location>
</feature>
<organism evidence="1 2">
    <name type="scientific">Potamilus streckersoni</name>
    <dbReference type="NCBI Taxonomy" id="2493646"/>
    <lineage>
        <taxon>Eukaryota</taxon>
        <taxon>Metazoa</taxon>
        <taxon>Spiralia</taxon>
        <taxon>Lophotrochozoa</taxon>
        <taxon>Mollusca</taxon>
        <taxon>Bivalvia</taxon>
        <taxon>Autobranchia</taxon>
        <taxon>Heteroconchia</taxon>
        <taxon>Palaeoheterodonta</taxon>
        <taxon>Unionida</taxon>
        <taxon>Unionoidea</taxon>
        <taxon>Unionidae</taxon>
        <taxon>Ambleminae</taxon>
        <taxon>Lampsilini</taxon>
        <taxon>Potamilus</taxon>
    </lineage>
</organism>
<evidence type="ECO:0000313" key="1">
    <source>
        <dbReference type="EMBL" id="KAK3592064.1"/>
    </source>
</evidence>
<reference evidence="1" key="2">
    <citation type="journal article" date="2021" name="Genome Biol. Evol.">
        <title>Developing a high-quality reference genome for a parasitic bivalve with doubly uniparental inheritance (Bivalvia: Unionida).</title>
        <authorList>
            <person name="Smith C.H."/>
        </authorList>
    </citation>
    <scope>NUCLEOTIDE SEQUENCE</scope>
    <source>
        <strain evidence="1">CHS0354</strain>
        <tissue evidence="1">Mantle</tissue>
    </source>
</reference>
<dbReference type="Proteomes" id="UP001195483">
    <property type="component" value="Unassembled WGS sequence"/>
</dbReference>
<reference evidence="1" key="3">
    <citation type="submission" date="2023-05" db="EMBL/GenBank/DDBJ databases">
        <authorList>
            <person name="Smith C.H."/>
        </authorList>
    </citation>
    <scope>NUCLEOTIDE SEQUENCE</scope>
    <source>
        <strain evidence="1">CHS0354</strain>
        <tissue evidence="1">Mantle</tissue>
    </source>
</reference>
<dbReference type="EMBL" id="JAEAOA010001195">
    <property type="protein sequence ID" value="KAK3592064.1"/>
    <property type="molecule type" value="Genomic_DNA"/>
</dbReference>
<keyword evidence="2" id="KW-1185">Reference proteome</keyword>
<feature type="non-terminal residue" evidence="1">
    <location>
        <position position="59"/>
    </location>
</feature>
<proteinExistence type="predicted"/>
<accession>A0AAE0VW06</accession>
<protein>
    <submittedName>
        <fullName evidence="1">Uncharacterized protein</fullName>
    </submittedName>
</protein>
<dbReference type="AlphaFoldDB" id="A0AAE0VW06"/>
<comment type="caution">
    <text evidence="1">The sequence shown here is derived from an EMBL/GenBank/DDBJ whole genome shotgun (WGS) entry which is preliminary data.</text>
</comment>
<gene>
    <name evidence="1" type="ORF">CHS0354_019320</name>
</gene>
<evidence type="ECO:0000313" key="2">
    <source>
        <dbReference type="Proteomes" id="UP001195483"/>
    </source>
</evidence>
<sequence>VGNIAYMLLVRLFENDVMKRLHRIITSSELVAAYDSAKELFELLRNRDFAKMFQKNTIR</sequence>
<name>A0AAE0VW06_9BIVA</name>
<reference evidence="1" key="1">
    <citation type="journal article" date="2021" name="Genome Biol. Evol.">
        <title>A High-Quality Reference Genome for a Parasitic Bivalve with Doubly Uniparental Inheritance (Bivalvia: Unionida).</title>
        <authorList>
            <person name="Smith C.H."/>
        </authorList>
    </citation>
    <scope>NUCLEOTIDE SEQUENCE</scope>
    <source>
        <strain evidence="1">CHS0354</strain>
    </source>
</reference>